<reference evidence="2 3" key="1">
    <citation type="submission" date="2017-07" db="EMBL/GenBank/DDBJ databases">
        <title>A draft genome sequence of Komagataeibacter swingsii LMG 22125.</title>
        <authorList>
            <person name="Skraban J."/>
            <person name="Cleenwerck I."/>
            <person name="Vandamme P."/>
            <person name="Trcek J."/>
        </authorList>
    </citation>
    <scope>NUCLEOTIDE SEQUENCE [LARGE SCALE GENOMIC DNA]</scope>
    <source>
        <strain evidence="2 3">LMG 22125</strain>
    </source>
</reference>
<keyword evidence="3" id="KW-1185">Reference proteome</keyword>
<name>A0A2V4QYH8_9PROT</name>
<dbReference type="AlphaFoldDB" id="A0A2V4QYH8"/>
<dbReference type="Proteomes" id="UP000247371">
    <property type="component" value="Unassembled WGS sequence"/>
</dbReference>
<evidence type="ECO:0000256" key="1">
    <source>
        <dbReference type="SAM" id="MobiDB-lite"/>
    </source>
</evidence>
<dbReference type="RefSeq" id="WP_110557685.1">
    <property type="nucleotide sequence ID" value="NZ_NKUB01000030.1"/>
</dbReference>
<accession>A0A2V4QYH8</accession>
<dbReference type="EMBL" id="NKUB01000030">
    <property type="protein sequence ID" value="PYD68517.1"/>
    <property type="molecule type" value="Genomic_DNA"/>
</dbReference>
<gene>
    <name evidence="2" type="ORF">CFR76_14710</name>
</gene>
<evidence type="ECO:0000313" key="3">
    <source>
        <dbReference type="Proteomes" id="UP000247371"/>
    </source>
</evidence>
<organism evidence="2 3">
    <name type="scientific">Komagataeibacter swingsii</name>
    <dbReference type="NCBI Taxonomy" id="215220"/>
    <lineage>
        <taxon>Bacteria</taxon>
        <taxon>Pseudomonadati</taxon>
        <taxon>Pseudomonadota</taxon>
        <taxon>Alphaproteobacteria</taxon>
        <taxon>Acetobacterales</taxon>
        <taxon>Acetobacteraceae</taxon>
        <taxon>Komagataeibacter</taxon>
    </lineage>
</organism>
<sequence>MEAAGTAPQMGDIQASAQLMRLEGGMYCIFHASAPAGAGFGPLSGMRVTVPPGMDGARVSAFDADGWMGAQGGAVLVRMPDGGGVVLVTTYRDPARDGAALPGLQVVRLSGPKMPDVAVAAPAPVAGAGEIDAGGMVAHIQGRGDVSAPLGAWMGKGGSGQWLEGFAIQPASGLAASDMEYQAILGADWFSPWVEGGAYCGSRGMALPLLGLRVRLKGDAARRFTCHIEACFTDGTRLGPLEDASVMAPSHAPLEAFRIEILPRQAVPPPSTRAEGGAEDPVRATMSRDEPASAPAPRVRRGRRTPPARVPAARPDKPETGVGPDQPVPWWHRRPERNVATSASAVAAPPRERRRKAGRQPRTMAGS</sequence>
<comment type="caution">
    <text evidence="2">The sequence shown here is derived from an EMBL/GenBank/DDBJ whole genome shotgun (WGS) entry which is preliminary data.</text>
</comment>
<evidence type="ECO:0000313" key="2">
    <source>
        <dbReference type="EMBL" id="PYD68517.1"/>
    </source>
</evidence>
<feature type="compositionally biased region" description="Basic and acidic residues" evidence="1">
    <location>
        <begin position="280"/>
        <end position="291"/>
    </location>
</feature>
<feature type="region of interest" description="Disordered" evidence="1">
    <location>
        <begin position="263"/>
        <end position="367"/>
    </location>
</feature>
<protein>
    <submittedName>
        <fullName evidence="2">Uncharacterized protein</fullName>
    </submittedName>
</protein>
<feature type="compositionally biased region" description="Low complexity" evidence="1">
    <location>
        <begin position="339"/>
        <end position="349"/>
    </location>
</feature>
<proteinExistence type="predicted"/>